<evidence type="ECO:0000313" key="2">
    <source>
        <dbReference type="Proteomes" id="UP001219349"/>
    </source>
</evidence>
<name>A0ABY7SIR7_9RHOB</name>
<dbReference type="SUPFAM" id="SSF51735">
    <property type="entry name" value="NAD(P)-binding Rossmann-fold domains"/>
    <property type="match status" value="1"/>
</dbReference>
<organism evidence="1 2">
    <name type="scientific">Paracoccus fistulariae</name>
    <dbReference type="NCBI Taxonomy" id="658446"/>
    <lineage>
        <taxon>Bacteria</taxon>
        <taxon>Pseudomonadati</taxon>
        <taxon>Pseudomonadota</taxon>
        <taxon>Alphaproteobacteria</taxon>
        <taxon>Rhodobacterales</taxon>
        <taxon>Paracoccaceae</taxon>
        <taxon>Paracoccus</taxon>
    </lineage>
</organism>
<dbReference type="PANTHER" id="PTHR43544:SF12">
    <property type="entry name" value="NAD(P)-BINDING ROSSMANN-FOLD SUPERFAMILY PROTEIN"/>
    <property type="match status" value="1"/>
</dbReference>
<protein>
    <submittedName>
        <fullName evidence="1">SDR family NAD(P)-dependent oxidoreductase</fullName>
    </submittedName>
</protein>
<dbReference type="InterPro" id="IPR036291">
    <property type="entry name" value="NAD(P)-bd_dom_sf"/>
</dbReference>
<dbReference type="InterPro" id="IPR051468">
    <property type="entry name" value="Fungal_SecMetab_SDRs"/>
</dbReference>
<dbReference type="Gene3D" id="3.40.50.720">
    <property type="entry name" value="NAD(P)-binding Rossmann-like Domain"/>
    <property type="match status" value="1"/>
</dbReference>
<keyword evidence="2" id="KW-1185">Reference proteome</keyword>
<dbReference type="EMBL" id="CP067136">
    <property type="protein sequence ID" value="WCR05917.1"/>
    <property type="molecule type" value="Genomic_DNA"/>
</dbReference>
<evidence type="ECO:0000313" key="1">
    <source>
        <dbReference type="EMBL" id="WCR05917.1"/>
    </source>
</evidence>
<proteinExistence type="predicted"/>
<accession>A0ABY7SIR7</accession>
<sequence>MGRADHGALAGMKALVIGESGGIGAAVADALRQGGAQVTGLSRRTGLDLTDQGSVARCAESLAEERFDLIFNATGALVIEGNQPEKTIREIEADAMNAHFALNATGVALLLRYFAPLMRKDARAVFASLSARVGSIGDNGLGGWISYRAAKAAQNQIIRTAAIEIARRDRNHIVVALHPGTVETRLTQDYADRYPTISAPQAAQALLSVIDGLTAKDNGSFRDWKGKPVPW</sequence>
<gene>
    <name evidence="1" type="ORF">JHX87_10295</name>
</gene>
<dbReference type="InterPro" id="IPR002347">
    <property type="entry name" value="SDR_fam"/>
</dbReference>
<dbReference type="RefSeq" id="WP_271885116.1">
    <property type="nucleotide sequence ID" value="NZ_CP067136.1"/>
</dbReference>
<dbReference type="Proteomes" id="UP001219349">
    <property type="component" value="Chromosome"/>
</dbReference>
<dbReference type="PANTHER" id="PTHR43544">
    <property type="entry name" value="SHORT-CHAIN DEHYDROGENASE/REDUCTASE"/>
    <property type="match status" value="1"/>
</dbReference>
<reference evidence="1 2" key="1">
    <citation type="submission" date="2021-01" db="EMBL/GenBank/DDBJ databases">
        <title>Biogeographic distribution of Paracoccus.</title>
        <authorList>
            <person name="Hollensteiner J."/>
            <person name="Leineberger J."/>
            <person name="Brinkhoff T."/>
            <person name="Daniel R."/>
        </authorList>
    </citation>
    <scope>NUCLEOTIDE SEQUENCE [LARGE SCALE GENOMIC DNA]</scope>
    <source>
        <strain evidence="1 2">KCTC 22803</strain>
    </source>
</reference>
<dbReference type="PRINTS" id="PR00081">
    <property type="entry name" value="GDHRDH"/>
</dbReference>
<dbReference type="Pfam" id="PF13561">
    <property type="entry name" value="adh_short_C2"/>
    <property type="match status" value="1"/>
</dbReference>